<reference evidence="1" key="1">
    <citation type="submission" date="2019-05" db="EMBL/GenBank/DDBJ databases">
        <title>Revised genome assembly of Burkholderiaceae (previously Ralstonia) sp. PBA.</title>
        <authorList>
            <person name="Gan H.M."/>
        </authorList>
    </citation>
    <scope>NUCLEOTIDE SEQUENCE</scope>
    <source>
        <strain evidence="1">PBA</strain>
    </source>
</reference>
<dbReference type="EMBL" id="AKCV02000015">
    <property type="protein sequence ID" value="TMS58940.1"/>
    <property type="molecule type" value="Genomic_DNA"/>
</dbReference>
<evidence type="ECO:0000313" key="2">
    <source>
        <dbReference type="Proteomes" id="UP000004277"/>
    </source>
</evidence>
<proteinExistence type="predicted"/>
<organism evidence="1 2">
    <name type="scientific">Imbroritus primus</name>
    <dbReference type="NCBI Taxonomy" id="3058603"/>
    <lineage>
        <taxon>Bacteria</taxon>
        <taxon>Pseudomonadati</taxon>
        <taxon>Pseudomonadota</taxon>
        <taxon>Betaproteobacteria</taxon>
        <taxon>Burkholderiales</taxon>
        <taxon>Burkholderiaceae</taxon>
        <taxon>Imbroritus</taxon>
    </lineage>
</organism>
<dbReference type="Proteomes" id="UP000004277">
    <property type="component" value="Unassembled WGS sequence"/>
</dbReference>
<accession>A0ACD3SRU7</accession>
<comment type="caution">
    <text evidence="1">The sequence shown here is derived from an EMBL/GenBank/DDBJ whole genome shotgun (WGS) entry which is preliminary data.</text>
</comment>
<gene>
    <name evidence="1" type="ORF">MW7_007130</name>
</gene>
<keyword evidence="2" id="KW-1185">Reference proteome</keyword>
<protein>
    <submittedName>
        <fullName evidence="1">DMT family transporter</fullName>
    </submittedName>
</protein>
<evidence type="ECO:0000313" key="1">
    <source>
        <dbReference type="EMBL" id="TMS58940.1"/>
    </source>
</evidence>
<name>A0ACD3SRU7_9BURK</name>
<sequence length="314" mass="33881">MLLIGTNVGLGKSVIVFFPVLLFTFLRFGIAVICLLPWLRPARMRRISRKEWLQIFLQAFFGTFLFTLFMLYGVRYTTAMAAGVITSAIPASVAIVSWLVLRERLSRRTALSVALAIGGILILNLSTAQHAGSNTAENALLGNLFVLGAVICEGLYVILSRSITQTVPPMENCAYTHLFGFLLILPFGVAVLPGFDFSVIPAYGWAIMLWYVLSASIFSFALWATGIRHVPATLAGVFTSLVPLAAAAYGILVLGETPGWGHAVAMVCVLAGIAVACWPSKPFRHALTALDDPAAPADPAAQRTPTPVVERDMR</sequence>